<evidence type="ECO:0000313" key="2">
    <source>
        <dbReference type="Proteomes" id="UP000304900"/>
    </source>
</evidence>
<dbReference type="AlphaFoldDB" id="A0A4U6DC26"/>
<sequence>MDYHSGTLVVRGGSVNSPKEVIHIYADGGRNIVSGPDRGEGRLHQFYGKRISGFSITREEEKDLINFLCVLTDSTVLGNHHFANSWRMQL</sequence>
<keyword evidence="2" id="KW-1185">Reference proteome</keyword>
<name>A0A4U6DC26_9BACT</name>
<evidence type="ECO:0000313" key="1">
    <source>
        <dbReference type="EMBL" id="TKT94031.1"/>
    </source>
</evidence>
<accession>A0A4U6DC26</accession>
<comment type="caution">
    <text evidence="1">The sequence shown here is derived from an EMBL/GenBank/DDBJ whole genome shotgun (WGS) entry which is preliminary data.</text>
</comment>
<dbReference type="Proteomes" id="UP000304900">
    <property type="component" value="Unassembled WGS sequence"/>
</dbReference>
<evidence type="ECO:0008006" key="3">
    <source>
        <dbReference type="Google" id="ProtNLM"/>
    </source>
</evidence>
<reference evidence="1 2" key="1">
    <citation type="submission" date="2019-05" db="EMBL/GenBank/DDBJ databases">
        <title>Dyadobacter AR-3-8 sp. nov., isolated from arctic soil.</title>
        <authorList>
            <person name="Chaudhary D.K."/>
        </authorList>
    </citation>
    <scope>NUCLEOTIDE SEQUENCE [LARGE SCALE GENOMIC DNA]</scope>
    <source>
        <strain evidence="1 2">AR-3-8</strain>
    </source>
</reference>
<gene>
    <name evidence="1" type="ORF">FDK13_02140</name>
</gene>
<protein>
    <recommendedName>
        <fullName evidence="3">Cytochrome c domain-containing protein</fullName>
    </recommendedName>
</protein>
<dbReference type="InterPro" id="IPR036909">
    <property type="entry name" value="Cyt_c-like_dom_sf"/>
</dbReference>
<dbReference type="GO" id="GO:0020037">
    <property type="term" value="F:heme binding"/>
    <property type="evidence" value="ECO:0007669"/>
    <property type="project" value="InterPro"/>
</dbReference>
<proteinExistence type="predicted"/>
<dbReference type="GO" id="GO:0009055">
    <property type="term" value="F:electron transfer activity"/>
    <property type="evidence" value="ECO:0007669"/>
    <property type="project" value="InterPro"/>
</dbReference>
<organism evidence="1 2">
    <name type="scientific">Dyadobacter frigoris</name>
    <dbReference type="NCBI Taxonomy" id="2576211"/>
    <lineage>
        <taxon>Bacteria</taxon>
        <taxon>Pseudomonadati</taxon>
        <taxon>Bacteroidota</taxon>
        <taxon>Cytophagia</taxon>
        <taxon>Cytophagales</taxon>
        <taxon>Spirosomataceae</taxon>
        <taxon>Dyadobacter</taxon>
    </lineage>
</organism>
<dbReference type="Gene3D" id="1.10.760.10">
    <property type="entry name" value="Cytochrome c-like domain"/>
    <property type="match status" value="1"/>
</dbReference>
<dbReference type="EMBL" id="SZVO01000001">
    <property type="protein sequence ID" value="TKT94031.1"/>
    <property type="molecule type" value="Genomic_DNA"/>
</dbReference>
<dbReference type="RefSeq" id="WP_137338320.1">
    <property type="nucleotide sequence ID" value="NZ_BSQH01000001.1"/>
</dbReference>